<dbReference type="PANTHER" id="PTHR47518">
    <property type="entry name" value="SERPENTINE RECEPTOR CLASS EPSILON-13-RELATED"/>
    <property type="match status" value="1"/>
</dbReference>
<dbReference type="Proteomes" id="UP000492821">
    <property type="component" value="Unassembled WGS sequence"/>
</dbReference>
<reference evidence="2" key="1">
    <citation type="journal article" date="2013" name="Genetics">
        <title>The draft genome and transcriptome of Panagrellus redivivus are shaped by the harsh demands of a free-living lifestyle.</title>
        <authorList>
            <person name="Srinivasan J."/>
            <person name="Dillman A.R."/>
            <person name="Macchietto M.G."/>
            <person name="Heikkinen L."/>
            <person name="Lakso M."/>
            <person name="Fracchia K.M."/>
            <person name="Antoshechkin I."/>
            <person name="Mortazavi A."/>
            <person name="Wong G."/>
            <person name="Sternberg P.W."/>
        </authorList>
    </citation>
    <scope>NUCLEOTIDE SEQUENCE [LARGE SCALE GENOMIC DNA]</scope>
    <source>
        <strain evidence="2">MT8872</strain>
    </source>
</reference>
<dbReference type="WBParaSite" id="Pan_g2461.t1">
    <property type="protein sequence ID" value="Pan_g2461.t1"/>
    <property type="gene ID" value="Pan_g2461"/>
</dbReference>
<feature type="transmembrane region" description="Helical" evidence="1">
    <location>
        <begin position="45"/>
        <end position="67"/>
    </location>
</feature>
<keyword evidence="1" id="KW-1133">Transmembrane helix</keyword>
<dbReference type="AlphaFoldDB" id="A0A7E4ZY50"/>
<organism evidence="2 3">
    <name type="scientific">Panagrellus redivivus</name>
    <name type="common">Microworm</name>
    <dbReference type="NCBI Taxonomy" id="6233"/>
    <lineage>
        <taxon>Eukaryota</taxon>
        <taxon>Metazoa</taxon>
        <taxon>Ecdysozoa</taxon>
        <taxon>Nematoda</taxon>
        <taxon>Chromadorea</taxon>
        <taxon>Rhabditida</taxon>
        <taxon>Tylenchina</taxon>
        <taxon>Panagrolaimomorpha</taxon>
        <taxon>Panagrolaimoidea</taxon>
        <taxon>Panagrolaimidae</taxon>
        <taxon>Panagrellus</taxon>
    </lineage>
</organism>
<evidence type="ECO:0000313" key="3">
    <source>
        <dbReference type="WBParaSite" id="Pan_g2461.t1"/>
    </source>
</evidence>
<keyword evidence="2" id="KW-1185">Reference proteome</keyword>
<accession>A0A7E4ZY50</accession>
<evidence type="ECO:0000256" key="1">
    <source>
        <dbReference type="SAM" id="Phobius"/>
    </source>
</evidence>
<name>A0A7E4ZY50_PANRE</name>
<sequence>MLPSGLGEVFFIIRQISNSGMIEFPRMIVIERMYSIINAKTYEKWFSWTFIIIICGSSWLSSFWIMANMFYLSTLFPISWTYAISDVLLIAVYALYFFFYFFTGKKMLTGLPLSERYQRVENKGSYKTMLKFAIILALILAVSSSYLIVSQFVPYFFENVTMHDKEAFIRYINDILVDCCILVLPYQFVHVHPSLAKRYRNVFLFTIFKCSRVSVVNDSTHTVQIKSATGRDLTLPDESSYYFKSLSDQWNGKLDHTAQNIITEVPLGCPEVHTSGTKI</sequence>
<proteinExistence type="predicted"/>
<dbReference type="PANTHER" id="PTHR47518:SF9">
    <property type="entry name" value="SERPENTINE RECEPTOR, CLASS T"/>
    <property type="match status" value="1"/>
</dbReference>
<evidence type="ECO:0000313" key="2">
    <source>
        <dbReference type="Proteomes" id="UP000492821"/>
    </source>
</evidence>
<feature type="transmembrane region" description="Helical" evidence="1">
    <location>
        <begin position="168"/>
        <end position="189"/>
    </location>
</feature>
<keyword evidence="1" id="KW-0812">Transmembrane</keyword>
<feature type="transmembrane region" description="Helical" evidence="1">
    <location>
        <begin position="129"/>
        <end position="148"/>
    </location>
</feature>
<feature type="transmembrane region" description="Helical" evidence="1">
    <location>
        <begin position="79"/>
        <end position="102"/>
    </location>
</feature>
<keyword evidence="1" id="KW-0472">Membrane</keyword>
<protein>
    <submittedName>
        <fullName evidence="3">Serpentine receptor class gamma</fullName>
    </submittedName>
</protein>
<reference evidence="3" key="2">
    <citation type="submission" date="2020-10" db="UniProtKB">
        <authorList>
            <consortium name="WormBaseParasite"/>
        </authorList>
    </citation>
    <scope>IDENTIFICATION</scope>
</reference>
<dbReference type="InterPro" id="IPR052854">
    <property type="entry name" value="Serpentine_rcpt_epsilon"/>
</dbReference>